<feature type="transmembrane region" description="Helical" evidence="13">
    <location>
        <begin position="195"/>
        <end position="215"/>
    </location>
</feature>
<dbReference type="InterPro" id="IPR050222">
    <property type="entry name" value="MATE_MdtK"/>
</dbReference>
<evidence type="ECO:0000256" key="13">
    <source>
        <dbReference type="SAM" id="Phobius"/>
    </source>
</evidence>
<dbReference type="AlphaFoldDB" id="A0A4P6M4K1"/>
<accession>A0A4P6M4K1</accession>
<keyword evidence="11 13" id="KW-0472">Membrane</keyword>
<evidence type="ECO:0000256" key="6">
    <source>
        <dbReference type="ARBA" id="ARBA00022449"/>
    </source>
</evidence>
<dbReference type="PIRSF" id="PIRSF006603">
    <property type="entry name" value="DinF"/>
    <property type="match status" value="1"/>
</dbReference>
<dbReference type="Proteomes" id="UP000289794">
    <property type="component" value="Chromosome"/>
</dbReference>
<feature type="transmembrane region" description="Helical" evidence="13">
    <location>
        <begin position="136"/>
        <end position="155"/>
    </location>
</feature>
<evidence type="ECO:0000256" key="5">
    <source>
        <dbReference type="ARBA" id="ARBA00022448"/>
    </source>
</evidence>
<dbReference type="RefSeq" id="WP_130181877.1">
    <property type="nucleotide sequence ID" value="NZ_CP035945.1"/>
</dbReference>
<evidence type="ECO:0000256" key="2">
    <source>
        <dbReference type="ARBA" id="ARBA00004651"/>
    </source>
</evidence>
<comment type="similarity">
    <text evidence="3">Belongs to the multi antimicrobial extrusion (MATE) (TC 2.A.66.1) family.</text>
</comment>
<comment type="function">
    <text evidence="1">Multidrug efflux pump.</text>
</comment>
<dbReference type="InterPro" id="IPR002528">
    <property type="entry name" value="MATE_fam"/>
</dbReference>
<dbReference type="GO" id="GO:0042910">
    <property type="term" value="F:xenobiotic transmembrane transporter activity"/>
    <property type="evidence" value="ECO:0007669"/>
    <property type="project" value="InterPro"/>
</dbReference>
<keyword evidence="6" id="KW-0050">Antiport</keyword>
<dbReference type="Pfam" id="PF01554">
    <property type="entry name" value="MatE"/>
    <property type="match status" value="2"/>
</dbReference>
<evidence type="ECO:0000256" key="3">
    <source>
        <dbReference type="ARBA" id="ARBA00010199"/>
    </source>
</evidence>
<dbReference type="PANTHER" id="PTHR43298">
    <property type="entry name" value="MULTIDRUG RESISTANCE PROTEIN NORM-RELATED"/>
    <property type="match status" value="1"/>
</dbReference>
<protein>
    <recommendedName>
        <fullName evidence="4">Probable multidrug resistance protein NorM</fullName>
    </recommendedName>
    <alternativeName>
        <fullName evidence="12">Multidrug-efflux transporter</fullName>
    </alternativeName>
</protein>
<dbReference type="GO" id="GO:0005886">
    <property type="term" value="C:plasma membrane"/>
    <property type="evidence" value="ECO:0007669"/>
    <property type="project" value="UniProtKB-SubCell"/>
</dbReference>
<feature type="transmembrane region" description="Helical" evidence="13">
    <location>
        <begin position="98"/>
        <end position="124"/>
    </location>
</feature>
<dbReference type="EMBL" id="CP035945">
    <property type="protein sequence ID" value="QBE98453.1"/>
    <property type="molecule type" value="Genomic_DNA"/>
</dbReference>
<evidence type="ECO:0000256" key="10">
    <source>
        <dbReference type="ARBA" id="ARBA00023065"/>
    </source>
</evidence>
<keyword evidence="8 13" id="KW-0812">Transmembrane</keyword>
<evidence type="ECO:0000313" key="15">
    <source>
        <dbReference type="Proteomes" id="UP000289794"/>
    </source>
</evidence>
<evidence type="ECO:0000256" key="1">
    <source>
        <dbReference type="ARBA" id="ARBA00003408"/>
    </source>
</evidence>
<feature type="transmembrane region" description="Helical" evidence="13">
    <location>
        <begin position="389"/>
        <end position="410"/>
    </location>
</feature>
<keyword evidence="5" id="KW-0813">Transport</keyword>
<dbReference type="GO" id="GO:0015297">
    <property type="term" value="F:antiporter activity"/>
    <property type="evidence" value="ECO:0007669"/>
    <property type="project" value="UniProtKB-KW"/>
</dbReference>
<dbReference type="InterPro" id="IPR048279">
    <property type="entry name" value="MdtK-like"/>
</dbReference>
<sequence>MENKEQDLTVGSVPKKLIRFAVPLLGANILQSLYSMVDMLVVGRVVGKTGLAAVSNASMISFIINSVCIGVTMGGTVLTAQYKGANDEQGQKETIGTLFSLSFIVSIIVTIAGLLVYSPLFFLLQVPAEAMEDACAYMQVICVGTVFVFGYNAVCSLMKGFGDSQSPLYFVTIAAVINVFLDFLFVGPMGMGTKGAAYATVFSQGISLVVSVIHLKRKNFIFDFKLRSFAVQKEKLIIILKVGLPTALQMVIVNISYLLITGMLNTFGVSVAAASGIGLKVNTFAGMPCWAIGQAVTAMAGQNMGAQDTERVKKTTRYGLLINTFATFLTVVLVQIFAEAIIMLFDPAGTEVITEGVMYLRICCSINSLVYAVMYTLDSFAIGAGSANIAMCNAFLDAVIVRLPVCWLLAFPMQMGAIGVYIGQALSPVLPALAGIDYFRSKSWETKKLIGNTEYHKK</sequence>
<feature type="transmembrane region" description="Helical" evidence="13">
    <location>
        <begin position="416"/>
        <end position="439"/>
    </location>
</feature>
<feature type="transmembrane region" description="Helical" evidence="13">
    <location>
        <begin position="320"/>
        <end position="345"/>
    </location>
</feature>
<evidence type="ECO:0000256" key="9">
    <source>
        <dbReference type="ARBA" id="ARBA00022989"/>
    </source>
</evidence>
<dbReference type="GO" id="GO:0006811">
    <property type="term" value="P:monoatomic ion transport"/>
    <property type="evidence" value="ECO:0007669"/>
    <property type="project" value="UniProtKB-KW"/>
</dbReference>
<proteinExistence type="inferred from homology"/>
<dbReference type="PANTHER" id="PTHR43298:SF2">
    <property type="entry name" value="FMN_FAD EXPORTER YEEO-RELATED"/>
    <property type="match status" value="1"/>
</dbReference>
<keyword evidence="7" id="KW-1003">Cell membrane</keyword>
<feature type="transmembrane region" description="Helical" evidence="13">
    <location>
        <begin position="20"/>
        <end position="37"/>
    </location>
</feature>
<comment type="subcellular location">
    <subcellularLocation>
        <location evidence="2">Cell membrane</location>
        <topology evidence="2">Multi-pass membrane protein</topology>
    </subcellularLocation>
</comment>
<evidence type="ECO:0000256" key="7">
    <source>
        <dbReference type="ARBA" id="ARBA00022475"/>
    </source>
</evidence>
<feature type="transmembrane region" description="Helical" evidence="13">
    <location>
        <begin position="57"/>
        <end position="78"/>
    </location>
</feature>
<keyword evidence="10" id="KW-0406">Ion transport</keyword>
<name>A0A4P6M4K1_9FIRM</name>
<dbReference type="CDD" id="cd13138">
    <property type="entry name" value="MATE_yoeA_like"/>
    <property type="match status" value="1"/>
</dbReference>
<evidence type="ECO:0000256" key="11">
    <source>
        <dbReference type="ARBA" id="ARBA00023136"/>
    </source>
</evidence>
<feature type="transmembrane region" description="Helical" evidence="13">
    <location>
        <begin position="236"/>
        <end position="260"/>
    </location>
</feature>
<evidence type="ECO:0000256" key="8">
    <source>
        <dbReference type="ARBA" id="ARBA00022692"/>
    </source>
</evidence>
<keyword evidence="9 13" id="KW-1133">Transmembrane helix</keyword>
<evidence type="ECO:0000256" key="12">
    <source>
        <dbReference type="ARBA" id="ARBA00031636"/>
    </source>
</evidence>
<gene>
    <name evidence="14" type="primary">norM_3</name>
    <name evidence="14" type="ORF">PMF13cell1_04019</name>
</gene>
<organism evidence="14 15">
    <name type="scientific">Blautia producta</name>
    <dbReference type="NCBI Taxonomy" id="33035"/>
    <lineage>
        <taxon>Bacteria</taxon>
        <taxon>Bacillati</taxon>
        <taxon>Bacillota</taxon>
        <taxon>Clostridia</taxon>
        <taxon>Lachnospirales</taxon>
        <taxon>Lachnospiraceae</taxon>
        <taxon>Blautia</taxon>
    </lineage>
</organism>
<dbReference type="KEGG" id="bpro:PMF13cell1_04019"/>
<feature type="transmembrane region" description="Helical" evidence="13">
    <location>
        <begin position="167"/>
        <end position="189"/>
    </location>
</feature>
<evidence type="ECO:0000256" key="4">
    <source>
        <dbReference type="ARBA" id="ARBA00020268"/>
    </source>
</evidence>
<feature type="transmembrane region" description="Helical" evidence="13">
    <location>
        <begin position="357"/>
        <end position="377"/>
    </location>
</feature>
<dbReference type="NCBIfam" id="TIGR00797">
    <property type="entry name" value="matE"/>
    <property type="match status" value="1"/>
</dbReference>
<evidence type="ECO:0000313" key="14">
    <source>
        <dbReference type="EMBL" id="QBE98453.1"/>
    </source>
</evidence>
<reference evidence="14 15" key="1">
    <citation type="submission" date="2019-01" db="EMBL/GenBank/DDBJ databases">
        <title>PMF-metabolizing Aryl O-demethylase.</title>
        <authorList>
            <person name="Kim M."/>
        </authorList>
    </citation>
    <scope>NUCLEOTIDE SEQUENCE [LARGE SCALE GENOMIC DNA]</scope>
    <source>
        <strain evidence="14 15">PMF1</strain>
    </source>
</reference>